<dbReference type="InterPro" id="IPR014710">
    <property type="entry name" value="RmlC-like_jellyroll"/>
</dbReference>
<comment type="caution">
    <text evidence="1">The sequence shown here is derived from an EMBL/GenBank/DDBJ whole genome shotgun (WGS) entry which is preliminary data.</text>
</comment>
<sequence length="265" mass="30346">MAKETVQAVSKEEVIQNLTQTNFLFRGLDTQEIAQYLETEDVSLEKLYSSRPIYTAYLPDVFLEYLYVIVQGGPVIVRSVPLDRVIALTYPGSCFGMMNLDFSYGRVYKGFPSLVEAYKTTDVLKIPQMIVQQLYQDYPQIQERYGTLFELREKFQYHLLNCSTYPPQAVAALLRALIYQERVLGNQPASEGIFSFDLPIDIIARACQLNHRTVEQVLKGMTKTGFLRSSKKSEAGHDLVQICDPEGLKEVYGATRDKVDWWPLR</sequence>
<name>A0ABD4T0J0_9CYAN</name>
<dbReference type="EMBL" id="JTHE03000028">
    <property type="protein sequence ID" value="MCM1982087.1"/>
    <property type="molecule type" value="Genomic_DNA"/>
</dbReference>
<dbReference type="Proteomes" id="UP000031561">
    <property type="component" value="Unassembled WGS sequence"/>
</dbReference>
<dbReference type="SUPFAM" id="SSF51206">
    <property type="entry name" value="cAMP-binding domain-like"/>
    <property type="match status" value="1"/>
</dbReference>
<dbReference type="AlphaFoldDB" id="A0ABD4T0J0"/>
<evidence type="ECO:0000313" key="2">
    <source>
        <dbReference type="Proteomes" id="UP000031561"/>
    </source>
</evidence>
<accession>A0ABD4T0J0</accession>
<organism evidence="1 2">
    <name type="scientific">Lyngbya confervoides BDU141951</name>
    <dbReference type="NCBI Taxonomy" id="1574623"/>
    <lineage>
        <taxon>Bacteria</taxon>
        <taxon>Bacillati</taxon>
        <taxon>Cyanobacteriota</taxon>
        <taxon>Cyanophyceae</taxon>
        <taxon>Oscillatoriophycideae</taxon>
        <taxon>Oscillatoriales</taxon>
        <taxon>Microcoleaceae</taxon>
        <taxon>Lyngbya</taxon>
    </lineage>
</organism>
<dbReference type="RefSeq" id="WP_166280533.1">
    <property type="nucleotide sequence ID" value="NZ_JTHE03000028.1"/>
</dbReference>
<keyword evidence="2" id="KW-1185">Reference proteome</keyword>
<reference evidence="1 2" key="1">
    <citation type="journal article" date="2015" name="Genome Announc.">
        <title>Draft Genome Sequence of Filamentous Marine Cyanobacterium Lyngbya confervoides Strain BDU141951.</title>
        <authorList>
            <person name="Chandrababunaidu M.M."/>
            <person name="Sen D."/>
            <person name="Tripathy S."/>
        </authorList>
    </citation>
    <scope>NUCLEOTIDE SEQUENCE [LARGE SCALE GENOMIC DNA]</scope>
    <source>
        <strain evidence="1 2">BDU141951</strain>
    </source>
</reference>
<dbReference type="InterPro" id="IPR018490">
    <property type="entry name" value="cNMP-bd_dom_sf"/>
</dbReference>
<gene>
    <name evidence="1" type="ORF">QQ91_0004470</name>
</gene>
<dbReference type="Gene3D" id="2.60.120.10">
    <property type="entry name" value="Jelly Rolls"/>
    <property type="match status" value="1"/>
</dbReference>
<evidence type="ECO:0000313" key="1">
    <source>
        <dbReference type="EMBL" id="MCM1982087.1"/>
    </source>
</evidence>
<proteinExistence type="predicted"/>
<protein>
    <submittedName>
        <fullName evidence="1">Crp/Fnr family transcriptional regulator</fullName>
    </submittedName>
</protein>